<sequence>MNNDKGDDLNSGSEREELVKLRSVVENSTLAIMMVDRDLNVTFANNATQMLLEKNQHVLREVHPGFSVETLVGSCIDIFHQDPQHQRRLLSDPRNLPHSADIQIGPLTFNTYVTAQIDENNYIGTVMEWQDVTQQRAREALEVDHKGQIEAISKSQAVIEFNMDGTIINANDNFLNTLGYSLAEIKGKHHRMFADPNYAASVEYKQFWEKLNQGEYDLGEYKRIGKEGKEVWIQASYNPIMDLNGKPFKVVKYATDITAQKDAIQQIAKLIEAVKHGDLGGRINTEHYDGFIKQLANDINSMMDAIVVPLRETSRVIQKLAEGDLRDSVNGEFEGEFADLRDAVNACLSNLSQMVKQILESSDATCISSSEISKGNEDLSQRTEEQAASLEQTASAMEEITSTVSQNADNAGEASQLGANAQAEAEKGGSIVADAITAMSEINGSSKKIVDIIGVIDEIAFQTNLLALNAAVEAARAGEQGRGFAVVASEVRNLAQRSAAAAKEIKGLINDSVQKVKEGSRLVDESGETLDSIVTAVQKVSTIIADISSASREQAAGIEQINKAIAQMDHATQQNAALVEEVSAASESMNKESQSLTKLITFFKVGN</sequence>
<dbReference type="GO" id="GO:0007165">
    <property type="term" value="P:signal transduction"/>
    <property type="evidence" value="ECO:0007669"/>
    <property type="project" value="InterPro"/>
</dbReference>
<evidence type="ECO:0000259" key="4">
    <source>
        <dbReference type="PROSITE" id="PS50112"/>
    </source>
</evidence>
<protein>
    <submittedName>
        <fullName evidence="8">Methyl-accepting chemotaxis sensor/transducer protein</fullName>
    </submittedName>
</protein>
<dbReference type="PANTHER" id="PTHR43531">
    <property type="entry name" value="PROTEIN ICFG"/>
    <property type="match status" value="1"/>
</dbReference>
<proteinExistence type="inferred from homology"/>
<dbReference type="InterPro" id="IPR000727">
    <property type="entry name" value="T_SNARE_dom"/>
</dbReference>
<dbReference type="GO" id="GO:0004888">
    <property type="term" value="F:transmembrane signaling receptor activity"/>
    <property type="evidence" value="ECO:0007669"/>
    <property type="project" value="TreeGrafter"/>
</dbReference>
<dbReference type="CDD" id="cd11386">
    <property type="entry name" value="MCP_signal"/>
    <property type="match status" value="1"/>
</dbReference>
<dbReference type="CDD" id="cd00130">
    <property type="entry name" value="PAS"/>
    <property type="match status" value="1"/>
</dbReference>
<feature type="domain" description="PAS" evidence="4">
    <location>
        <begin position="133"/>
        <end position="188"/>
    </location>
</feature>
<comment type="similarity">
    <text evidence="2">Belongs to the methyl-accepting chemotaxis (MCP) protein family.</text>
</comment>
<dbReference type="InterPro" id="IPR001610">
    <property type="entry name" value="PAC"/>
</dbReference>
<dbReference type="PROSITE" id="PS50885">
    <property type="entry name" value="HAMP"/>
    <property type="match status" value="1"/>
</dbReference>
<dbReference type="SMART" id="SM00304">
    <property type="entry name" value="HAMP"/>
    <property type="match status" value="1"/>
</dbReference>
<evidence type="ECO:0000259" key="7">
    <source>
        <dbReference type="PROSITE" id="PS50885"/>
    </source>
</evidence>
<dbReference type="InterPro" id="IPR051310">
    <property type="entry name" value="MCP_chemotaxis"/>
</dbReference>
<feature type="domain" description="Methyl-accepting transducer" evidence="3">
    <location>
        <begin position="361"/>
        <end position="590"/>
    </location>
</feature>
<dbReference type="Pfam" id="PF00015">
    <property type="entry name" value="MCPsignal"/>
    <property type="match status" value="1"/>
</dbReference>
<dbReference type="Gene3D" id="1.10.287.950">
    <property type="entry name" value="Methyl-accepting chemotaxis protein"/>
    <property type="match status" value="1"/>
</dbReference>
<dbReference type="InterPro" id="IPR000014">
    <property type="entry name" value="PAS"/>
</dbReference>
<dbReference type="PANTHER" id="PTHR43531:SF14">
    <property type="entry name" value="METHYL-ACCEPTING CHEMOTAXIS PROTEIN I-RELATED"/>
    <property type="match status" value="1"/>
</dbReference>
<dbReference type="SMART" id="SM00283">
    <property type="entry name" value="MA"/>
    <property type="match status" value="1"/>
</dbReference>
<reference evidence="8" key="1">
    <citation type="submission" date="2018-06" db="EMBL/GenBank/DDBJ databases">
        <authorList>
            <person name="Zhirakovskaya E."/>
        </authorList>
    </citation>
    <scope>NUCLEOTIDE SEQUENCE</scope>
</reference>
<evidence type="ECO:0000313" key="8">
    <source>
        <dbReference type="EMBL" id="VAW88271.1"/>
    </source>
</evidence>
<dbReference type="EMBL" id="UOFP01000213">
    <property type="protein sequence ID" value="VAW88271.1"/>
    <property type="molecule type" value="Genomic_DNA"/>
</dbReference>
<dbReference type="InterPro" id="IPR004089">
    <property type="entry name" value="MCPsignal_dom"/>
</dbReference>
<dbReference type="SMART" id="SM00091">
    <property type="entry name" value="PAS"/>
    <property type="match status" value="2"/>
</dbReference>
<dbReference type="GO" id="GO:0006935">
    <property type="term" value="P:chemotaxis"/>
    <property type="evidence" value="ECO:0007669"/>
    <property type="project" value="TreeGrafter"/>
</dbReference>
<dbReference type="Pfam" id="PF13188">
    <property type="entry name" value="PAS_8"/>
    <property type="match status" value="1"/>
</dbReference>
<evidence type="ECO:0000259" key="6">
    <source>
        <dbReference type="PROSITE" id="PS50192"/>
    </source>
</evidence>
<dbReference type="InterPro" id="IPR003660">
    <property type="entry name" value="HAMP_dom"/>
</dbReference>
<dbReference type="PROSITE" id="PS50112">
    <property type="entry name" value="PAS"/>
    <property type="match status" value="1"/>
</dbReference>
<dbReference type="SUPFAM" id="SSF55785">
    <property type="entry name" value="PYP-like sensor domain (PAS domain)"/>
    <property type="match status" value="2"/>
</dbReference>
<evidence type="ECO:0000259" key="3">
    <source>
        <dbReference type="PROSITE" id="PS50111"/>
    </source>
</evidence>
<gene>
    <name evidence="8" type="ORF">MNBD_GAMMA18-1050</name>
</gene>
<dbReference type="Gene3D" id="3.30.450.20">
    <property type="entry name" value="PAS domain"/>
    <property type="match status" value="2"/>
</dbReference>
<dbReference type="Pfam" id="PF18947">
    <property type="entry name" value="HAMP_2"/>
    <property type="match status" value="1"/>
</dbReference>
<feature type="domain" description="PAC" evidence="5">
    <location>
        <begin position="217"/>
        <end position="269"/>
    </location>
</feature>
<dbReference type="PROSITE" id="PS50111">
    <property type="entry name" value="CHEMOTAXIS_TRANSDUC_2"/>
    <property type="match status" value="1"/>
</dbReference>
<dbReference type="SUPFAM" id="SSF58104">
    <property type="entry name" value="Methyl-accepting chemotaxis protein (MCP) signaling domain"/>
    <property type="match status" value="1"/>
</dbReference>
<keyword evidence="1" id="KW-0488">Methylation</keyword>
<dbReference type="InterPro" id="IPR000700">
    <property type="entry name" value="PAS-assoc_C"/>
</dbReference>
<dbReference type="GO" id="GO:0005886">
    <property type="term" value="C:plasma membrane"/>
    <property type="evidence" value="ECO:0007669"/>
    <property type="project" value="TreeGrafter"/>
</dbReference>
<dbReference type="InterPro" id="IPR035965">
    <property type="entry name" value="PAS-like_dom_sf"/>
</dbReference>
<dbReference type="PROSITE" id="PS50192">
    <property type="entry name" value="T_SNARE"/>
    <property type="match status" value="1"/>
</dbReference>
<dbReference type="AlphaFoldDB" id="A0A3B0Z9P8"/>
<name>A0A3B0Z9P8_9ZZZZ</name>
<dbReference type="SMART" id="SM00086">
    <property type="entry name" value="PAC"/>
    <property type="match status" value="1"/>
</dbReference>
<dbReference type="NCBIfam" id="TIGR00229">
    <property type="entry name" value="sensory_box"/>
    <property type="match status" value="1"/>
</dbReference>
<dbReference type="Pfam" id="PF08447">
    <property type="entry name" value="PAS_3"/>
    <property type="match status" value="1"/>
</dbReference>
<feature type="domain" description="T-SNARE coiled-coil homology" evidence="6">
    <location>
        <begin position="520"/>
        <end position="582"/>
    </location>
</feature>
<feature type="domain" description="HAMP" evidence="7">
    <location>
        <begin position="304"/>
        <end position="356"/>
    </location>
</feature>
<evidence type="ECO:0000256" key="1">
    <source>
        <dbReference type="ARBA" id="ARBA00022481"/>
    </source>
</evidence>
<evidence type="ECO:0000259" key="5">
    <source>
        <dbReference type="PROSITE" id="PS50113"/>
    </source>
</evidence>
<evidence type="ECO:0000256" key="2">
    <source>
        <dbReference type="ARBA" id="ARBA00029447"/>
    </source>
</evidence>
<dbReference type="InterPro" id="IPR013655">
    <property type="entry name" value="PAS_fold_3"/>
</dbReference>
<accession>A0A3B0Z9P8</accession>
<dbReference type="PROSITE" id="PS50113">
    <property type="entry name" value="PAC"/>
    <property type="match status" value="1"/>
</dbReference>
<organism evidence="8">
    <name type="scientific">hydrothermal vent metagenome</name>
    <dbReference type="NCBI Taxonomy" id="652676"/>
    <lineage>
        <taxon>unclassified sequences</taxon>
        <taxon>metagenomes</taxon>
        <taxon>ecological metagenomes</taxon>
    </lineage>
</organism>
<dbReference type="FunFam" id="1.10.287.950:FF:000001">
    <property type="entry name" value="Methyl-accepting chemotaxis sensory transducer"/>
    <property type="match status" value="1"/>
</dbReference>